<reference evidence="5" key="1">
    <citation type="journal article" date="2014" name="Proc. Natl. Acad. Sci. U.S.A.">
        <title>Extensive sampling of basidiomycete genomes demonstrates inadequacy of the white-rot/brown-rot paradigm for wood decay fungi.</title>
        <authorList>
            <person name="Riley R."/>
            <person name="Salamov A.A."/>
            <person name="Brown D.W."/>
            <person name="Nagy L.G."/>
            <person name="Floudas D."/>
            <person name="Held B.W."/>
            <person name="Levasseur A."/>
            <person name="Lombard V."/>
            <person name="Morin E."/>
            <person name="Otillar R."/>
            <person name="Lindquist E.A."/>
            <person name="Sun H."/>
            <person name="LaButti K.M."/>
            <person name="Schmutz J."/>
            <person name="Jabbour D."/>
            <person name="Luo H."/>
            <person name="Baker S.E."/>
            <person name="Pisabarro A.G."/>
            <person name="Walton J.D."/>
            <person name="Blanchette R.A."/>
            <person name="Henrissat B."/>
            <person name="Martin F."/>
            <person name="Cullen D."/>
            <person name="Hibbett D.S."/>
            <person name="Grigoriev I.V."/>
        </authorList>
    </citation>
    <scope>NUCLEOTIDE SEQUENCE [LARGE SCALE GENOMIC DNA]</scope>
    <source>
        <strain evidence="5">FD-172 SS1</strain>
    </source>
</reference>
<dbReference type="SUPFAM" id="SSF52540">
    <property type="entry name" value="P-loop containing nucleoside triphosphate hydrolases"/>
    <property type="match status" value="1"/>
</dbReference>
<dbReference type="Pfam" id="PF01926">
    <property type="entry name" value="MMR_HSR1"/>
    <property type="match status" value="1"/>
</dbReference>
<proteinExistence type="predicted"/>
<dbReference type="Gene3D" id="3.40.50.300">
    <property type="entry name" value="P-loop containing nucleotide triphosphate hydrolases"/>
    <property type="match status" value="1"/>
</dbReference>
<keyword evidence="1" id="KW-0175">Coiled coil</keyword>
<dbReference type="HOGENOM" id="CLU_018003_2_1_1"/>
<evidence type="ECO:0000313" key="5">
    <source>
        <dbReference type="Proteomes" id="UP000027195"/>
    </source>
</evidence>
<sequence length="386" mass="42606">MSSSLLSVAQPSTITSDATDSPRAGNSLIDGDNELLIAIMGPTGSGKSSFINLVSGSDGAVGHTLKSCTREVEPTDVFELGGHRVRLIDTPGFDDSRVSDADILQKIADFMDVSYRSGRKLNGLLYFHRIIDNRVGGVSYMNMQMFQKLCGDGALKNVFLCTTMWDLVPPEVGEERERELKEDFWASMIEQGASVVRHDGSAGAARNVVSRMLHLNPVTLRIQEELVDEQKTLMETLAGARISEVLRNLESKYRELLKRASDDYQKAIEEKNRVMEALIEKQRKEYQAKLDKANKDNETLLRVRDTTITSLASRLESLETRGRAYWWLFFNSPRSPPSALAGQATASSSAAPSVSAPRGSTAQLSTASKPVEKRAARPDQWNCAIM</sequence>
<feature type="region of interest" description="Disordered" evidence="2">
    <location>
        <begin position="338"/>
        <end position="379"/>
    </location>
</feature>
<dbReference type="InterPro" id="IPR027417">
    <property type="entry name" value="P-loop_NTPase"/>
</dbReference>
<gene>
    <name evidence="4" type="ORF">BOTBODRAFT_127680</name>
</gene>
<keyword evidence="5" id="KW-1185">Reference proteome</keyword>
<feature type="compositionally biased region" description="Polar residues" evidence="2">
    <location>
        <begin position="1"/>
        <end position="19"/>
    </location>
</feature>
<feature type="coiled-coil region" evidence="1">
    <location>
        <begin position="250"/>
        <end position="303"/>
    </location>
</feature>
<dbReference type="STRING" id="930990.A0A067N4P8"/>
<dbReference type="InParanoid" id="A0A067N4P8"/>
<evidence type="ECO:0000259" key="3">
    <source>
        <dbReference type="Pfam" id="PF01926"/>
    </source>
</evidence>
<dbReference type="OrthoDB" id="8954335at2759"/>
<dbReference type="CDD" id="cd00882">
    <property type="entry name" value="Ras_like_GTPase"/>
    <property type="match status" value="1"/>
</dbReference>
<feature type="region of interest" description="Disordered" evidence="2">
    <location>
        <begin position="1"/>
        <end position="25"/>
    </location>
</feature>
<protein>
    <recommendedName>
        <fullName evidence="3">G domain-containing protein</fullName>
    </recommendedName>
</protein>
<dbReference type="AlphaFoldDB" id="A0A067N4P8"/>
<feature type="compositionally biased region" description="Low complexity" evidence="2">
    <location>
        <begin position="338"/>
        <end position="360"/>
    </location>
</feature>
<accession>A0A067N4P8</accession>
<feature type="domain" description="G" evidence="3">
    <location>
        <begin position="37"/>
        <end position="94"/>
    </location>
</feature>
<evidence type="ECO:0000256" key="1">
    <source>
        <dbReference type="SAM" id="Coils"/>
    </source>
</evidence>
<dbReference type="InterPro" id="IPR006073">
    <property type="entry name" value="GTP-bd"/>
</dbReference>
<name>A0A067N4P8_BOTB1</name>
<evidence type="ECO:0000256" key="2">
    <source>
        <dbReference type="SAM" id="MobiDB-lite"/>
    </source>
</evidence>
<organism evidence="4 5">
    <name type="scientific">Botryobasidium botryosum (strain FD-172 SS1)</name>
    <dbReference type="NCBI Taxonomy" id="930990"/>
    <lineage>
        <taxon>Eukaryota</taxon>
        <taxon>Fungi</taxon>
        <taxon>Dikarya</taxon>
        <taxon>Basidiomycota</taxon>
        <taxon>Agaricomycotina</taxon>
        <taxon>Agaricomycetes</taxon>
        <taxon>Cantharellales</taxon>
        <taxon>Botryobasidiaceae</taxon>
        <taxon>Botryobasidium</taxon>
    </lineage>
</organism>
<dbReference type="EMBL" id="KL198021">
    <property type="protein sequence ID" value="KDQ18741.1"/>
    <property type="molecule type" value="Genomic_DNA"/>
</dbReference>
<dbReference type="Proteomes" id="UP000027195">
    <property type="component" value="Unassembled WGS sequence"/>
</dbReference>
<evidence type="ECO:0000313" key="4">
    <source>
        <dbReference type="EMBL" id="KDQ18741.1"/>
    </source>
</evidence>
<dbReference type="GO" id="GO:0005525">
    <property type="term" value="F:GTP binding"/>
    <property type="evidence" value="ECO:0007669"/>
    <property type="project" value="InterPro"/>
</dbReference>